<evidence type="ECO:0000313" key="1">
    <source>
        <dbReference type="EMBL" id="SFU75853.1"/>
    </source>
</evidence>
<organism evidence="1 2">
    <name type="scientific">Pustulibacterium marinum</name>
    <dbReference type="NCBI Taxonomy" id="1224947"/>
    <lineage>
        <taxon>Bacteria</taxon>
        <taxon>Pseudomonadati</taxon>
        <taxon>Bacteroidota</taxon>
        <taxon>Flavobacteriia</taxon>
        <taxon>Flavobacteriales</taxon>
        <taxon>Flavobacteriaceae</taxon>
        <taxon>Pustulibacterium</taxon>
    </lineage>
</organism>
<dbReference type="STRING" id="1224947.SAMN05216480_1214"/>
<accession>A0A1I7ISH2</accession>
<keyword evidence="2" id="KW-1185">Reference proteome</keyword>
<dbReference type="AlphaFoldDB" id="A0A1I7ISH2"/>
<gene>
    <name evidence="1" type="ORF">SAMN05216480_1214</name>
</gene>
<dbReference type="Proteomes" id="UP000199138">
    <property type="component" value="Unassembled WGS sequence"/>
</dbReference>
<protein>
    <submittedName>
        <fullName evidence="1">Uncharacterized protein</fullName>
    </submittedName>
</protein>
<name>A0A1I7ISH2_9FLAO</name>
<dbReference type="EMBL" id="FPBK01000021">
    <property type="protein sequence ID" value="SFU75853.1"/>
    <property type="molecule type" value="Genomic_DNA"/>
</dbReference>
<evidence type="ECO:0000313" key="2">
    <source>
        <dbReference type="Proteomes" id="UP000199138"/>
    </source>
</evidence>
<sequence length="45" mass="5454">MGISSIERIDDLSTCLLSRFRTLVMVDIYFYWWRAWSVKVVYCCK</sequence>
<reference evidence="1 2" key="1">
    <citation type="submission" date="2016-10" db="EMBL/GenBank/DDBJ databases">
        <authorList>
            <person name="de Groot N.N."/>
        </authorList>
    </citation>
    <scope>NUCLEOTIDE SEQUENCE [LARGE SCALE GENOMIC DNA]</scope>
    <source>
        <strain evidence="1 2">CGMCC 1.12333</strain>
    </source>
</reference>
<proteinExistence type="predicted"/>